<protein>
    <submittedName>
        <fullName evidence="2">Uncharacterized protein</fullName>
    </submittedName>
</protein>
<evidence type="ECO:0000256" key="1">
    <source>
        <dbReference type="SAM" id="Phobius"/>
    </source>
</evidence>
<dbReference type="EMBL" id="JAPFFI010000006">
    <property type="protein sequence ID" value="KAJ6390608.1"/>
    <property type="molecule type" value="Genomic_DNA"/>
</dbReference>
<organism evidence="2 3">
    <name type="scientific">Salix suchowensis</name>
    <dbReference type="NCBI Taxonomy" id="1278906"/>
    <lineage>
        <taxon>Eukaryota</taxon>
        <taxon>Viridiplantae</taxon>
        <taxon>Streptophyta</taxon>
        <taxon>Embryophyta</taxon>
        <taxon>Tracheophyta</taxon>
        <taxon>Spermatophyta</taxon>
        <taxon>Magnoliopsida</taxon>
        <taxon>eudicotyledons</taxon>
        <taxon>Gunneridae</taxon>
        <taxon>Pentapetalae</taxon>
        <taxon>rosids</taxon>
        <taxon>fabids</taxon>
        <taxon>Malpighiales</taxon>
        <taxon>Salicaceae</taxon>
        <taxon>Saliceae</taxon>
        <taxon>Salix</taxon>
    </lineage>
</organism>
<comment type="caution">
    <text evidence="2">The sequence shown here is derived from an EMBL/GenBank/DDBJ whole genome shotgun (WGS) entry which is preliminary data.</text>
</comment>
<evidence type="ECO:0000313" key="2">
    <source>
        <dbReference type="EMBL" id="KAJ6390608.1"/>
    </source>
</evidence>
<keyword evidence="1" id="KW-1133">Transmembrane helix</keyword>
<keyword evidence="1" id="KW-0812">Transmembrane</keyword>
<keyword evidence="1" id="KW-0472">Membrane</keyword>
<sequence length="105" mass="11855">MGQVGRTQRSGVGTFRCHCTTQDTPEPSTRPCRSGNLIACSESMGCQSPEMLSRRGSSPWELFFGPIRPPICVFLFFFNHVIMMRGDQVLLRYATYIPVDLFLDC</sequence>
<gene>
    <name evidence="2" type="ORF">OIU77_024757</name>
</gene>
<keyword evidence="3" id="KW-1185">Reference proteome</keyword>
<evidence type="ECO:0000313" key="3">
    <source>
        <dbReference type="Proteomes" id="UP001141253"/>
    </source>
</evidence>
<accession>A0ABQ9BTU4</accession>
<reference evidence="2" key="1">
    <citation type="submission" date="2022-10" db="EMBL/GenBank/DDBJ databases">
        <authorList>
            <person name="Hyden B.L."/>
            <person name="Feng K."/>
            <person name="Yates T."/>
            <person name="Jawdy S."/>
            <person name="Smart L.B."/>
            <person name="Muchero W."/>
        </authorList>
    </citation>
    <scope>NUCLEOTIDE SEQUENCE</scope>
    <source>
        <tissue evidence="2">Shoot tip</tissue>
    </source>
</reference>
<feature type="transmembrane region" description="Helical" evidence="1">
    <location>
        <begin position="62"/>
        <end position="82"/>
    </location>
</feature>
<proteinExistence type="predicted"/>
<dbReference type="Proteomes" id="UP001141253">
    <property type="component" value="Chromosome 2"/>
</dbReference>
<reference evidence="2" key="2">
    <citation type="journal article" date="2023" name="Int. J. Mol. Sci.">
        <title>De Novo Assembly and Annotation of 11 Diverse Shrub Willow (Salix) Genomes Reveals Novel Gene Organization in Sex-Linked Regions.</title>
        <authorList>
            <person name="Hyden B."/>
            <person name="Feng K."/>
            <person name="Yates T.B."/>
            <person name="Jawdy S."/>
            <person name="Cereghino C."/>
            <person name="Smart L.B."/>
            <person name="Muchero W."/>
        </authorList>
    </citation>
    <scope>NUCLEOTIDE SEQUENCE</scope>
    <source>
        <tissue evidence="2">Shoot tip</tissue>
    </source>
</reference>
<name>A0ABQ9BTU4_9ROSI</name>